<accession>A0A8R1I9G9</accession>
<dbReference type="EnsemblMetazoa" id="CJA27124.1">
    <property type="protein sequence ID" value="CJA27124.1"/>
    <property type="gene ID" value="WBGene00182696"/>
</dbReference>
<dbReference type="AlphaFoldDB" id="A0A8R1I9G9"/>
<evidence type="ECO:0000313" key="1">
    <source>
        <dbReference type="EnsemblMetazoa" id="CJA27124.1"/>
    </source>
</evidence>
<dbReference type="Proteomes" id="UP000005237">
    <property type="component" value="Unassembled WGS sequence"/>
</dbReference>
<proteinExistence type="predicted"/>
<organism evidence="1 2">
    <name type="scientific">Caenorhabditis japonica</name>
    <dbReference type="NCBI Taxonomy" id="281687"/>
    <lineage>
        <taxon>Eukaryota</taxon>
        <taxon>Metazoa</taxon>
        <taxon>Ecdysozoa</taxon>
        <taxon>Nematoda</taxon>
        <taxon>Chromadorea</taxon>
        <taxon>Rhabditida</taxon>
        <taxon>Rhabditina</taxon>
        <taxon>Rhabditomorpha</taxon>
        <taxon>Rhabditoidea</taxon>
        <taxon>Rhabditidae</taxon>
        <taxon>Peloderinae</taxon>
        <taxon>Caenorhabditis</taxon>
    </lineage>
</organism>
<reference evidence="2" key="1">
    <citation type="submission" date="2010-08" db="EMBL/GenBank/DDBJ databases">
        <authorList>
            <consortium name="Caenorhabditis japonica Sequencing Consortium"/>
            <person name="Wilson R.K."/>
        </authorList>
    </citation>
    <scope>NUCLEOTIDE SEQUENCE [LARGE SCALE GENOMIC DNA]</scope>
    <source>
        <strain evidence="2">DF5081</strain>
    </source>
</reference>
<reference evidence="1" key="2">
    <citation type="submission" date="2022-06" db="UniProtKB">
        <authorList>
            <consortium name="EnsemblMetazoa"/>
        </authorList>
    </citation>
    <scope>IDENTIFICATION</scope>
    <source>
        <strain evidence="1">DF5081</strain>
    </source>
</reference>
<keyword evidence="2" id="KW-1185">Reference proteome</keyword>
<sequence length="277" mass="33002">MDDHNHEKEYFWSKNIRPSFEKDVDRNTATNYIMRHLKTEGAILKTIHIAPNTDTSTKSDDVDLTPFVKYSVNKRRRWEAKSLDKLDLLRHLSAIHQNSELVLLDRVNLFSAFNSFYHHYQFPIRQLHQLHTSDDKYQHICINSILGQPFKNFQSNENKEDKIVAYHFITPPKSYENLLKNQFCPGSSSDRYWGSRTLAHERRHLNKAETMMELRYDEFDILGGGEIENVTEECEKDDVDENELPRQFYNLEDHIVDKFDFVFVKRRKCGRKMKKIK</sequence>
<evidence type="ECO:0000313" key="2">
    <source>
        <dbReference type="Proteomes" id="UP000005237"/>
    </source>
</evidence>
<protein>
    <submittedName>
        <fullName evidence="1">Uncharacterized protein</fullName>
    </submittedName>
</protein>
<name>A0A8R1I9G9_CAEJA</name>